<name>A0A7M5UPW5_9CNID</name>
<dbReference type="PANTHER" id="PTHR13163:SF2">
    <property type="entry name" value="TRANSMEMBRANE PROTEIN 35B"/>
    <property type="match status" value="1"/>
</dbReference>
<dbReference type="InterPro" id="IPR032808">
    <property type="entry name" value="DoxX"/>
</dbReference>
<feature type="transmembrane region" description="Helical" evidence="6">
    <location>
        <begin position="118"/>
        <end position="140"/>
    </location>
</feature>
<evidence type="ECO:0000256" key="4">
    <source>
        <dbReference type="ARBA" id="ARBA00022989"/>
    </source>
</evidence>
<evidence type="ECO:0000313" key="8">
    <source>
        <dbReference type="Proteomes" id="UP000594262"/>
    </source>
</evidence>
<dbReference type="Proteomes" id="UP000594262">
    <property type="component" value="Unplaced"/>
</dbReference>
<evidence type="ECO:0000256" key="1">
    <source>
        <dbReference type="ARBA" id="ARBA00004141"/>
    </source>
</evidence>
<evidence type="ECO:0000256" key="5">
    <source>
        <dbReference type="ARBA" id="ARBA00023136"/>
    </source>
</evidence>
<evidence type="ECO:0008006" key="9">
    <source>
        <dbReference type="Google" id="ProtNLM"/>
    </source>
</evidence>
<comment type="subcellular location">
    <subcellularLocation>
        <location evidence="1">Membrane</location>
        <topology evidence="1">Multi-pass membrane protein</topology>
    </subcellularLocation>
</comment>
<organism evidence="7 8">
    <name type="scientific">Clytia hemisphaerica</name>
    <dbReference type="NCBI Taxonomy" id="252671"/>
    <lineage>
        <taxon>Eukaryota</taxon>
        <taxon>Metazoa</taxon>
        <taxon>Cnidaria</taxon>
        <taxon>Hydrozoa</taxon>
        <taxon>Hydroidolina</taxon>
        <taxon>Leptothecata</taxon>
        <taxon>Obeliida</taxon>
        <taxon>Clytiidae</taxon>
        <taxon>Clytia</taxon>
    </lineage>
</organism>
<dbReference type="PANTHER" id="PTHR13163">
    <property type="entry name" value="SPINAL CORD EXPRESSION PROTEIN 4"/>
    <property type="match status" value="1"/>
</dbReference>
<reference evidence="7" key="1">
    <citation type="submission" date="2021-01" db="UniProtKB">
        <authorList>
            <consortium name="EnsemblMetazoa"/>
        </authorList>
    </citation>
    <scope>IDENTIFICATION</scope>
</reference>
<sequence>MGRCRTIFVGLVTGLLAFVFITAGAIKLTPKISVQAHKRMYRDFVQYAKLHPAVKFGYDIDPKKFMPQVGVVEVIAGTFLVVGPRSTRMICCLVLSSLMVGALYFVKAANKPREEWVVPAVVLFLTFIRFNLFLSPTVIVTEKEKKKNKKEKKAKKEQ</sequence>
<dbReference type="AlphaFoldDB" id="A0A7M5UPW5"/>
<dbReference type="OrthoDB" id="432685at2759"/>
<keyword evidence="4 6" id="KW-1133">Transmembrane helix</keyword>
<dbReference type="RefSeq" id="XP_066929806.1">
    <property type="nucleotide sequence ID" value="XM_067073705.1"/>
</dbReference>
<proteinExistence type="inferred from homology"/>
<keyword evidence="5 6" id="KW-0472">Membrane</keyword>
<evidence type="ECO:0000256" key="3">
    <source>
        <dbReference type="ARBA" id="ARBA00022692"/>
    </source>
</evidence>
<keyword evidence="3 6" id="KW-0812">Transmembrane</keyword>
<keyword evidence="8" id="KW-1185">Reference proteome</keyword>
<protein>
    <recommendedName>
        <fullName evidence="9">Transmembrane protein 35A</fullName>
    </recommendedName>
</protein>
<evidence type="ECO:0000256" key="2">
    <source>
        <dbReference type="ARBA" id="ARBA00006679"/>
    </source>
</evidence>
<evidence type="ECO:0000313" key="7">
    <source>
        <dbReference type="EnsemblMetazoa" id="CLYHEMP002640.1"/>
    </source>
</evidence>
<dbReference type="EnsemblMetazoa" id="CLYHEMT002640.1">
    <property type="protein sequence ID" value="CLYHEMP002640.1"/>
    <property type="gene ID" value="CLYHEMG002640"/>
</dbReference>
<feature type="transmembrane region" description="Helical" evidence="6">
    <location>
        <begin position="7"/>
        <end position="26"/>
    </location>
</feature>
<dbReference type="Pfam" id="PF13564">
    <property type="entry name" value="DoxX_2"/>
    <property type="match status" value="1"/>
</dbReference>
<comment type="similarity">
    <text evidence="2">Belongs to the DoxX family.</text>
</comment>
<accession>A0A7M5UPW5</accession>
<dbReference type="InterPro" id="IPR040399">
    <property type="entry name" value="TMEM35A/B"/>
</dbReference>
<feature type="transmembrane region" description="Helical" evidence="6">
    <location>
        <begin position="65"/>
        <end position="82"/>
    </location>
</feature>
<feature type="transmembrane region" description="Helical" evidence="6">
    <location>
        <begin position="89"/>
        <end position="106"/>
    </location>
</feature>
<evidence type="ECO:0000256" key="6">
    <source>
        <dbReference type="SAM" id="Phobius"/>
    </source>
</evidence>
<dbReference type="GO" id="GO:0016020">
    <property type="term" value="C:membrane"/>
    <property type="evidence" value="ECO:0007669"/>
    <property type="project" value="UniProtKB-SubCell"/>
</dbReference>
<dbReference type="GeneID" id="136817365"/>